<dbReference type="PANTHER" id="PTHR43297">
    <property type="entry name" value="OLIGOPEPTIDE TRANSPORT ATP-BINDING PROTEIN APPD"/>
    <property type="match status" value="1"/>
</dbReference>
<evidence type="ECO:0000256" key="3">
    <source>
        <dbReference type="ARBA" id="ARBA00022448"/>
    </source>
</evidence>
<dbReference type="GO" id="GO:0005524">
    <property type="term" value="F:ATP binding"/>
    <property type="evidence" value="ECO:0007669"/>
    <property type="project" value="UniProtKB-KW"/>
</dbReference>
<dbReference type="InterPro" id="IPR003593">
    <property type="entry name" value="AAA+_ATPase"/>
</dbReference>
<dbReference type="Proteomes" id="UP000182466">
    <property type="component" value="Unassembled WGS sequence"/>
</dbReference>
<keyword evidence="5" id="KW-0547">Nucleotide-binding</keyword>
<evidence type="ECO:0000256" key="2">
    <source>
        <dbReference type="ARBA" id="ARBA00005417"/>
    </source>
</evidence>
<dbReference type="GO" id="GO:0055085">
    <property type="term" value="P:transmembrane transport"/>
    <property type="evidence" value="ECO:0007669"/>
    <property type="project" value="UniProtKB-ARBA"/>
</dbReference>
<dbReference type="RefSeq" id="WP_027262454.1">
    <property type="nucleotide sequence ID" value="NZ_FPAW01000003.1"/>
</dbReference>
<dbReference type="InterPro" id="IPR003439">
    <property type="entry name" value="ABC_transporter-like_ATP-bd"/>
</dbReference>
<dbReference type="PROSITE" id="PS50893">
    <property type="entry name" value="ABC_TRANSPORTER_2"/>
    <property type="match status" value="1"/>
</dbReference>
<dbReference type="InterPro" id="IPR013563">
    <property type="entry name" value="Oligopep_ABC_C"/>
</dbReference>
<dbReference type="GO" id="GO:0005886">
    <property type="term" value="C:plasma membrane"/>
    <property type="evidence" value="ECO:0007669"/>
    <property type="project" value="UniProtKB-SubCell"/>
</dbReference>
<keyword evidence="7" id="KW-0472">Membrane</keyword>
<evidence type="ECO:0000256" key="1">
    <source>
        <dbReference type="ARBA" id="ARBA00004417"/>
    </source>
</evidence>
<gene>
    <name evidence="9" type="ORF">SAMN05216236_103108</name>
</gene>
<keyword evidence="4" id="KW-1003">Cell membrane</keyword>
<dbReference type="EMBL" id="FPAW01000003">
    <property type="protein sequence ID" value="SFT55423.1"/>
    <property type="molecule type" value="Genomic_DNA"/>
</dbReference>
<evidence type="ECO:0000313" key="9">
    <source>
        <dbReference type="EMBL" id="SFT55423.1"/>
    </source>
</evidence>
<keyword evidence="10" id="KW-1185">Reference proteome</keyword>
<organism evidence="9 10">
    <name type="scientific">Sedimentitalea nanhaiensis</name>
    <dbReference type="NCBI Taxonomy" id="999627"/>
    <lineage>
        <taxon>Bacteria</taxon>
        <taxon>Pseudomonadati</taxon>
        <taxon>Pseudomonadota</taxon>
        <taxon>Alphaproteobacteria</taxon>
        <taxon>Rhodobacterales</taxon>
        <taxon>Paracoccaceae</taxon>
        <taxon>Sedimentitalea</taxon>
    </lineage>
</organism>
<dbReference type="NCBIfam" id="TIGR01727">
    <property type="entry name" value="oligo_HPY"/>
    <property type="match status" value="1"/>
</dbReference>
<dbReference type="Pfam" id="PF00005">
    <property type="entry name" value="ABC_tran"/>
    <property type="match status" value="1"/>
</dbReference>
<dbReference type="SUPFAM" id="SSF52540">
    <property type="entry name" value="P-loop containing nucleoside triphosphate hydrolases"/>
    <property type="match status" value="1"/>
</dbReference>
<dbReference type="InterPro" id="IPR050388">
    <property type="entry name" value="ABC_Ni/Peptide_Import"/>
</dbReference>
<dbReference type="eggNOG" id="COG0444">
    <property type="taxonomic scope" value="Bacteria"/>
</dbReference>
<evidence type="ECO:0000256" key="4">
    <source>
        <dbReference type="ARBA" id="ARBA00022475"/>
    </source>
</evidence>
<dbReference type="OrthoDB" id="9782308at2"/>
<dbReference type="STRING" id="999627.SAMN05216236_103108"/>
<reference evidence="9 10" key="1">
    <citation type="submission" date="2016-10" db="EMBL/GenBank/DDBJ databases">
        <authorList>
            <person name="de Groot N.N."/>
        </authorList>
    </citation>
    <scope>NUCLEOTIDE SEQUENCE [LARGE SCALE GENOMIC DNA]</scope>
    <source>
        <strain evidence="9 10">CGMCC 1.10959</strain>
    </source>
</reference>
<sequence>MIALHNLTVRTTGGHVAVRGADLAIQPGQRLGVVGESGSGKTLLALSMIGMVPEGLQVDGQVLVKGETIAADDERAWRRHRARTMAMIFQEPMAALNPLVRVGDTVAEPLRLHLGLDRAAARKRALDLFEETGIPQARRRLGQYPHELSGGQRQRVLIALALACDPDLLIADEPTTALDAQVALRITDLLVRLSQDRQMALMFISHDLAAVSRTTHDIVVMYGGDIVERGQTVRVLSDPAHPYTQGLLAARPSLMHRERRLPTIPGTVPQLFALPPGCRFAGRCARELPQCVGTRPPVVATPTGQAACHLPGAGQT</sequence>
<comment type="subcellular location">
    <subcellularLocation>
        <location evidence="1">Cell inner membrane</location>
        <topology evidence="1">Peripheral membrane protein</topology>
    </subcellularLocation>
</comment>
<dbReference type="GO" id="GO:0015833">
    <property type="term" value="P:peptide transport"/>
    <property type="evidence" value="ECO:0007669"/>
    <property type="project" value="InterPro"/>
</dbReference>
<evidence type="ECO:0000256" key="7">
    <source>
        <dbReference type="ARBA" id="ARBA00023136"/>
    </source>
</evidence>
<dbReference type="InterPro" id="IPR027417">
    <property type="entry name" value="P-loop_NTPase"/>
</dbReference>
<keyword evidence="6 9" id="KW-0067">ATP-binding</keyword>
<feature type="domain" description="ABC transporter" evidence="8">
    <location>
        <begin position="2"/>
        <end position="248"/>
    </location>
</feature>
<dbReference type="PROSITE" id="PS00211">
    <property type="entry name" value="ABC_TRANSPORTER_1"/>
    <property type="match status" value="1"/>
</dbReference>
<dbReference type="PANTHER" id="PTHR43297:SF2">
    <property type="entry name" value="DIPEPTIDE TRANSPORT ATP-BINDING PROTEIN DPPD"/>
    <property type="match status" value="1"/>
</dbReference>
<dbReference type="InterPro" id="IPR017871">
    <property type="entry name" value="ABC_transporter-like_CS"/>
</dbReference>
<evidence type="ECO:0000256" key="6">
    <source>
        <dbReference type="ARBA" id="ARBA00022840"/>
    </source>
</evidence>
<dbReference type="FunFam" id="3.40.50.300:FF:000016">
    <property type="entry name" value="Oligopeptide ABC transporter ATP-binding component"/>
    <property type="match status" value="1"/>
</dbReference>
<comment type="similarity">
    <text evidence="2">Belongs to the ABC transporter superfamily.</text>
</comment>
<accession>A0A1I6YY58</accession>
<dbReference type="Pfam" id="PF08352">
    <property type="entry name" value="oligo_HPY"/>
    <property type="match status" value="1"/>
</dbReference>
<evidence type="ECO:0000256" key="5">
    <source>
        <dbReference type="ARBA" id="ARBA00022741"/>
    </source>
</evidence>
<proteinExistence type="inferred from homology"/>
<dbReference type="SMART" id="SM00382">
    <property type="entry name" value="AAA"/>
    <property type="match status" value="1"/>
</dbReference>
<dbReference type="Gene3D" id="3.40.50.300">
    <property type="entry name" value="P-loop containing nucleotide triphosphate hydrolases"/>
    <property type="match status" value="1"/>
</dbReference>
<evidence type="ECO:0000313" key="10">
    <source>
        <dbReference type="Proteomes" id="UP000182466"/>
    </source>
</evidence>
<name>A0A1I6YY58_9RHOB</name>
<dbReference type="CDD" id="cd03257">
    <property type="entry name" value="ABC_NikE_OppD_transporters"/>
    <property type="match status" value="1"/>
</dbReference>
<protein>
    <submittedName>
        <fullName evidence="9">Peptide/nickel transport system ATP-binding protein</fullName>
    </submittedName>
</protein>
<keyword evidence="3" id="KW-0813">Transport</keyword>
<evidence type="ECO:0000259" key="8">
    <source>
        <dbReference type="PROSITE" id="PS50893"/>
    </source>
</evidence>
<dbReference type="AlphaFoldDB" id="A0A1I6YY58"/>
<dbReference type="GO" id="GO:0016887">
    <property type="term" value="F:ATP hydrolysis activity"/>
    <property type="evidence" value="ECO:0007669"/>
    <property type="project" value="InterPro"/>
</dbReference>